<dbReference type="EMBL" id="AEMG01000022">
    <property type="protein sequence ID" value="EFW90598.1"/>
    <property type="molecule type" value="Genomic_DNA"/>
</dbReference>
<gene>
    <name evidence="2" type="ORF">SAMN05444342_4172</name>
    <name evidence="1" type="ORF">ZOD2009_17930</name>
</gene>
<sequence>MAQDTGTDNYSIYLDSQPDDLVIVPTEGDGE</sequence>
<evidence type="ECO:0000313" key="4">
    <source>
        <dbReference type="Proteomes" id="UP000184203"/>
    </source>
</evidence>
<keyword evidence="4" id="KW-1185">Reference proteome</keyword>
<name>E7QXP7_HALPU</name>
<dbReference type="AlphaFoldDB" id="E7QXP7"/>
<evidence type="ECO:0000313" key="3">
    <source>
        <dbReference type="Proteomes" id="UP000003751"/>
    </source>
</evidence>
<dbReference type="EMBL" id="FRAN01000008">
    <property type="protein sequence ID" value="SHL57609.1"/>
    <property type="molecule type" value="Genomic_DNA"/>
</dbReference>
<protein>
    <submittedName>
        <fullName evidence="1">Uncharacterized protein</fullName>
    </submittedName>
</protein>
<dbReference type="Proteomes" id="UP000003751">
    <property type="component" value="Unassembled WGS sequence"/>
</dbReference>
<dbReference type="Proteomes" id="UP000184203">
    <property type="component" value="Unassembled WGS sequence"/>
</dbReference>
<organism evidence="1 3">
    <name type="scientific">Haladaptatus paucihalophilus DX253</name>
    <dbReference type="NCBI Taxonomy" id="797209"/>
    <lineage>
        <taxon>Archaea</taxon>
        <taxon>Methanobacteriati</taxon>
        <taxon>Methanobacteriota</taxon>
        <taxon>Stenosarchaea group</taxon>
        <taxon>Halobacteria</taxon>
        <taxon>Halobacteriales</taxon>
        <taxon>Haladaptataceae</taxon>
        <taxon>Haladaptatus</taxon>
    </lineage>
</organism>
<evidence type="ECO:0000313" key="2">
    <source>
        <dbReference type="EMBL" id="SHL57609.1"/>
    </source>
</evidence>
<evidence type="ECO:0000313" key="1">
    <source>
        <dbReference type="EMBL" id="EFW90598.1"/>
    </source>
</evidence>
<proteinExistence type="predicted"/>
<reference evidence="2" key="3">
    <citation type="submission" date="2016-11" db="EMBL/GenBank/DDBJ databases">
        <authorList>
            <person name="Jaros S."/>
            <person name="Januszkiewicz K."/>
            <person name="Wedrychowicz H."/>
        </authorList>
    </citation>
    <scope>NUCLEOTIDE SEQUENCE [LARGE SCALE GENOMIC DNA]</scope>
    <source>
        <strain evidence="2">DX253</strain>
    </source>
</reference>
<accession>E7QXP7</accession>
<reference evidence="1 3" key="1">
    <citation type="journal article" date="2014" name="ISME J.">
        <title>Trehalose/2-sulfotrehalose biosynthesis and glycine-betaine uptake are widely spread mechanisms for osmoadaptation in the Halobacteriales.</title>
        <authorList>
            <person name="Youssef N.H."/>
            <person name="Savage-Ashlock K.N."/>
            <person name="McCully A.L."/>
            <person name="Luedtke B."/>
            <person name="Shaw E.I."/>
            <person name="Hoff W.D."/>
            <person name="Elshahed M.S."/>
        </authorList>
    </citation>
    <scope>NUCLEOTIDE SEQUENCE [LARGE SCALE GENOMIC DNA]</scope>
    <source>
        <strain evidence="1 3">DX253</strain>
    </source>
</reference>
<reference evidence="4" key="2">
    <citation type="submission" date="2016-11" db="EMBL/GenBank/DDBJ databases">
        <authorList>
            <person name="Varghese N."/>
            <person name="Submissions S."/>
        </authorList>
    </citation>
    <scope>NUCLEOTIDE SEQUENCE [LARGE SCALE GENOMIC DNA]</scope>
    <source>
        <strain evidence="4">DX253</strain>
    </source>
</reference>